<evidence type="ECO:0000259" key="4">
    <source>
        <dbReference type="Pfam" id="PF07968"/>
    </source>
</evidence>
<evidence type="ECO:0000259" key="3">
    <source>
        <dbReference type="Pfam" id="PF00652"/>
    </source>
</evidence>
<dbReference type="KEGG" id="saqi:AXG55_09910"/>
<dbReference type="InterPro" id="IPR044883">
    <property type="entry name" value="Hemolysin_pre-stem_dom_sf"/>
</dbReference>
<protein>
    <submittedName>
        <fullName evidence="5">Uncharacterized protein</fullName>
    </submittedName>
</protein>
<keyword evidence="1 2" id="KW-0732">Signal</keyword>
<dbReference type="InterPro" id="IPR036435">
    <property type="entry name" value="Leukocidin/porin_MspA_sf"/>
</dbReference>
<sequence length="614" mass="69348">MGNKLKYSLLLSSLIVVSQQSFAKDASRSVEKNIELNERDEICQNSKNYIKIASSADLNSIKELFDRHETLLFDLTKADENEKKKLISLMSKTGALSFQENFVLLRKGHKGPEYTLFENIPTEQELDVLIPKLKFKMAHSDVDILNGSQATIKIVGKNLSCPMRLYYGYSKDLYQKDYCDNNAFVELNYKIDMSGSKFTEVKDPATGKITKTESGKYLMITLSPQEEGGTGWHMADDMTQTMHWSGFSTWYQYLAPFANKYRFWIKHITNNNNVTLVETYPQNSNPEFSVTESRGFTVGLSGGLKGGIDAKGNPSGNIDLGASMQMTNRKDVSYKTQEYSVENNSYDSKAEWIWNAKVDEKICEYLSYRDMNSACYFSSTIFESYMISRKDKFSAISHKAFTPSIQAIFKTKSDENGISTFELGTNADAGVLLGYSYSIPSPAIISMIPLFHKHELDTYTMPNVTRSFSVDWSSPYFASEQTLRLQDVSSIYTTKCVAVKNDNSVFLDDCIKGERAIAWGYDNDTNQFKSRSKNGYCLAVNSESIIHLEECNFNNNQKFSYKENSNDGNSFFIKTKFGEEKIIAADKNDGKLKLISMGSNEVTPLSLSAFQADL</sequence>
<dbReference type="InterPro" id="IPR016183">
    <property type="entry name" value="Leukocidin/Hemolysin_toxin"/>
</dbReference>
<feature type="chain" id="PRO_5013018577" evidence="2">
    <location>
        <begin position="24"/>
        <end position="614"/>
    </location>
</feature>
<name>A0A1L4D1X1_9BACT</name>
<dbReference type="Gene3D" id="2.70.240.20">
    <property type="entry name" value="Leukocidin/Hemolysin toxin, cytolysin domain"/>
    <property type="match status" value="1"/>
</dbReference>
<dbReference type="Gene3D" id="6.20.40.20">
    <property type="entry name" value="Leukocidin/Hemolysin toxin, pre-stem domain"/>
    <property type="match status" value="1"/>
</dbReference>
<dbReference type="PROSITE" id="PS50231">
    <property type="entry name" value="RICIN_B_LECTIN"/>
    <property type="match status" value="1"/>
</dbReference>
<evidence type="ECO:0000313" key="5">
    <source>
        <dbReference type="EMBL" id="APJ04203.1"/>
    </source>
</evidence>
<dbReference type="Pfam" id="PF07968">
    <property type="entry name" value="Leukocidin"/>
    <property type="match status" value="1"/>
</dbReference>
<dbReference type="AlphaFoldDB" id="A0A1L4D1X1"/>
<dbReference type="InterPro" id="IPR035992">
    <property type="entry name" value="Ricin_B-like_lectins"/>
</dbReference>
<proteinExistence type="predicted"/>
<feature type="domain" description="Ricin B lectin" evidence="3">
    <location>
        <begin position="492"/>
        <end position="559"/>
    </location>
</feature>
<keyword evidence="6" id="KW-1185">Reference proteome</keyword>
<organism evidence="5 6">
    <name type="scientific">Silvanigrella aquatica</name>
    <dbReference type="NCBI Taxonomy" id="1915309"/>
    <lineage>
        <taxon>Bacteria</taxon>
        <taxon>Pseudomonadati</taxon>
        <taxon>Bdellovibrionota</taxon>
        <taxon>Oligoflexia</taxon>
        <taxon>Silvanigrellales</taxon>
        <taxon>Silvanigrellaceae</taxon>
        <taxon>Silvanigrella</taxon>
    </lineage>
</organism>
<dbReference type="RefSeq" id="WP_233231136.1">
    <property type="nucleotide sequence ID" value="NZ_CP017834.1"/>
</dbReference>
<evidence type="ECO:0000313" key="6">
    <source>
        <dbReference type="Proteomes" id="UP000184731"/>
    </source>
</evidence>
<dbReference type="EMBL" id="CP017834">
    <property type="protein sequence ID" value="APJ04203.1"/>
    <property type="molecule type" value="Genomic_DNA"/>
</dbReference>
<feature type="domain" description="Leukocidin/Hemolysin toxin" evidence="4">
    <location>
        <begin position="239"/>
        <end position="430"/>
    </location>
</feature>
<dbReference type="SUPFAM" id="SSF50370">
    <property type="entry name" value="Ricin B-like lectins"/>
    <property type="match status" value="1"/>
</dbReference>
<dbReference type="GO" id="GO:0051715">
    <property type="term" value="P:cytolysis in another organism"/>
    <property type="evidence" value="ECO:0007669"/>
    <property type="project" value="InterPro"/>
</dbReference>
<dbReference type="Pfam" id="PF00652">
    <property type="entry name" value="Ricin_B_lectin"/>
    <property type="match status" value="1"/>
</dbReference>
<dbReference type="GO" id="GO:0005576">
    <property type="term" value="C:extracellular region"/>
    <property type="evidence" value="ECO:0007669"/>
    <property type="project" value="InterPro"/>
</dbReference>
<evidence type="ECO:0000256" key="1">
    <source>
        <dbReference type="ARBA" id="ARBA00022729"/>
    </source>
</evidence>
<gene>
    <name evidence="5" type="ORF">AXG55_09910</name>
</gene>
<accession>A0A1L4D1X1</accession>
<feature type="signal peptide" evidence="2">
    <location>
        <begin position="1"/>
        <end position="23"/>
    </location>
</feature>
<dbReference type="SUPFAM" id="SSF56959">
    <property type="entry name" value="Leukocidin-like"/>
    <property type="match status" value="1"/>
</dbReference>
<dbReference type="InterPro" id="IPR000772">
    <property type="entry name" value="Ricin_B_lectin"/>
</dbReference>
<evidence type="ECO:0000256" key="2">
    <source>
        <dbReference type="SAM" id="SignalP"/>
    </source>
</evidence>
<reference evidence="5 6" key="1">
    <citation type="submission" date="2016-10" db="EMBL/GenBank/DDBJ databases">
        <title>Silvanigrella aquatica sp. nov., isolated from a freshwater lake located in the Black Forest, Germany, description of Silvanigrellaceae fam. nov., Silvanigrellales ord. nov., reclassification of the order Bdellovibrionales in the class Oligoflexia, reclassification of the families Bacteriovoracaceae and Halobacteriovoraceae in the new order Bacteriovoracales ord. nov., and reclassification of the family Pseudobacteriovoracaceae in the order Oligoflexiales.</title>
        <authorList>
            <person name="Hahn M.W."/>
            <person name="Schmidt J."/>
            <person name="Koll U."/>
            <person name="Rohde M."/>
            <person name="Verbag S."/>
            <person name="Pitt A."/>
            <person name="Nakai R."/>
            <person name="Naganuma T."/>
            <person name="Lang E."/>
        </authorList>
    </citation>
    <scope>NUCLEOTIDE SEQUENCE [LARGE SCALE GENOMIC DNA]</scope>
    <source>
        <strain evidence="5 6">MWH-Nonnen-W8red</strain>
    </source>
</reference>
<dbReference type="Proteomes" id="UP000184731">
    <property type="component" value="Chromosome"/>
</dbReference>